<feature type="domain" description="ABC transporter" evidence="10">
    <location>
        <begin position="29"/>
        <end position="276"/>
    </location>
</feature>
<evidence type="ECO:0000256" key="8">
    <source>
        <dbReference type="ARBA" id="ARBA00023136"/>
    </source>
</evidence>
<keyword evidence="6 11" id="KW-0067">ATP-binding</keyword>
<evidence type="ECO:0000256" key="9">
    <source>
        <dbReference type="SAM" id="MobiDB-lite"/>
    </source>
</evidence>
<dbReference type="PANTHER" id="PTHR43166">
    <property type="entry name" value="AMINO ACID IMPORT ATP-BINDING PROTEIN"/>
    <property type="match status" value="1"/>
</dbReference>
<dbReference type="SUPFAM" id="SSF52540">
    <property type="entry name" value="P-loop containing nucleoside triphosphate hydrolases"/>
    <property type="match status" value="1"/>
</dbReference>
<keyword evidence="3" id="KW-0813">Transport</keyword>
<protein>
    <submittedName>
        <fullName evidence="11">Amino acid ABC transporter ATP-binding protein</fullName>
    </submittedName>
</protein>
<sequence length="283" mass="30449">MEPITRQAGEQEGHGAGAPAGPADASAVMSARGVVKRFGDVRVLNGISMDVRAREVVVMVGPSGSGKTTFLRCLNHLERIDGGEILIHGRSVGYRPRPSGSDRPVEERPKVVAERRRNIGFVFQRFNLFPHLTALDNVAVAPTKVLGVPKAEARELAQALLARVGLGHKASSRPSALSGGQQQRVAIARALAMKPTLMLFDEPTSALDPEMVGEVIAVMKELVDDGMTMIVVTHEMGFARSAADRLVMLDQGAVLEEGPPEKLMTDPAHERTRAFLRRINEGG</sequence>
<dbReference type="Proteomes" id="UP000317378">
    <property type="component" value="Unassembled WGS sequence"/>
</dbReference>
<proteinExistence type="inferred from homology"/>
<evidence type="ECO:0000256" key="5">
    <source>
        <dbReference type="ARBA" id="ARBA00022741"/>
    </source>
</evidence>
<dbReference type="PROSITE" id="PS00211">
    <property type="entry name" value="ABC_TRANSPORTER_1"/>
    <property type="match status" value="1"/>
</dbReference>
<organism evidence="11 12">
    <name type="scientific">Streptomyces sporangiiformans</name>
    <dbReference type="NCBI Taxonomy" id="2315329"/>
    <lineage>
        <taxon>Bacteria</taxon>
        <taxon>Bacillati</taxon>
        <taxon>Actinomycetota</taxon>
        <taxon>Actinomycetes</taxon>
        <taxon>Kitasatosporales</taxon>
        <taxon>Streptomycetaceae</taxon>
        <taxon>Streptomyces</taxon>
    </lineage>
</organism>
<dbReference type="GO" id="GO:0005524">
    <property type="term" value="F:ATP binding"/>
    <property type="evidence" value="ECO:0007669"/>
    <property type="project" value="UniProtKB-KW"/>
</dbReference>
<evidence type="ECO:0000259" key="10">
    <source>
        <dbReference type="PROSITE" id="PS50893"/>
    </source>
</evidence>
<dbReference type="InterPro" id="IPR017871">
    <property type="entry name" value="ABC_transporter-like_CS"/>
</dbReference>
<dbReference type="GO" id="GO:0016887">
    <property type="term" value="F:ATP hydrolysis activity"/>
    <property type="evidence" value="ECO:0007669"/>
    <property type="project" value="InterPro"/>
</dbReference>
<evidence type="ECO:0000256" key="1">
    <source>
        <dbReference type="ARBA" id="ARBA00004202"/>
    </source>
</evidence>
<dbReference type="AlphaFoldDB" id="A0A505DMT5"/>
<dbReference type="GO" id="GO:0015424">
    <property type="term" value="F:ABC-type amino acid transporter activity"/>
    <property type="evidence" value="ECO:0007669"/>
    <property type="project" value="InterPro"/>
</dbReference>
<evidence type="ECO:0000256" key="3">
    <source>
        <dbReference type="ARBA" id="ARBA00022448"/>
    </source>
</evidence>
<name>A0A505DMT5_9ACTN</name>
<dbReference type="PIRSF" id="PIRSF039085">
    <property type="entry name" value="ABC_ATPase_HisP"/>
    <property type="match status" value="1"/>
</dbReference>
<dbReference type="Pfam" id="PF00005">
    <property type="entry name" value="ABC_tran"/>
    <property type="match status" value="1"/>
</dbReference>
<comment type="caution">
    <text evidence="11">The sequence shown here is derived from an EMBL/GenBank/DDBJ whole genome shotgun (WGS) entry which is preliminary data.</text>
</comment>
<evidence type="ECO:0000256" key="2">
    <source>
        <dbReference type="ARBA" id="ARBA00005417"/>
    </source>
</evidence>
<evidence type="ECO:0000256" key="4">
    <source>
        <dbReference type="ARBA" id="ARBA00022475"/>
    </source>
</evidence>
<dbReference type="SMART" id="SM00382">
    <property type="entry name" value="AAA"/>
    <property type="match status" value="1"/>
</dbReference>
<dbReference type="PANTHER" id="PTHR43166:SF9">
    <property type="entry name" value="GLUTAMATE_ASPARTATE IMPORT ATP-BINDING PROTEIN GLTL"/>
    <property type="match status" value="1"/>
</dbReference>
<keyword evidence="7" id="KW-0029">Amino-acid transport</keyword>
<dbReference type="OrthoDB" id="9802264at2"/>
<comment type="similarity">
    <text evidence="2">Belongs to the ABC transporter superfamily.</text>
</comment>
<keyword evidence="12" id="KW-1185">Reference proteome</keyword>
<evidence type="ECO:0000313" key="12">
    <source>
        <dbReference type="Proteomes" id="UP000317378"/>
    </source>
</evidence>
<accession>A0A505DMT5</accession>
<dbReference type="PROSITE" id="PS50893">
    <property type="entry name" value="ABC_TRANSPORTER_2"/>
    <property type="match status" value="1"/>
</dbReference>
<dbReference type="CDD" id="cd03262">
    <property type="entry name" value="ABC_HisP_GlnQ"/>
    <property type="match status" value="1"/>
</dbReference>
<dbReference type="InterPro" id="IPR003593">
    <property type="entry name" value="AAA+_ATPase"/>
</dbReference>
<reference evidence="11 12" key="1">
    <citation type="submission" date="2019-06" db="EMBL/GenBank/DDBJ databases">
        <title>Streptomyces sporangiiformans sp. nov., a novel actinomycete isolated from soil in Mount Song.</title>
        <authorList>
            <person name="Han L."/>
        </authorList>
    </citation>
    <scope>NUCLEOTIDE SEQUENCE [LARGE SCALE GENOMIC DNA]</scope>
    <source>
        <strain evidence="11 12">NEAU-SSA 1</strain>
    </source>
</reference>
<evidence type="ECO:0000256" key="6">
    <source>
        <dbReference type="ARBA" id="ARBA00022840"/>
    </source>
</evidence>
<keyword evidence="8" id="KW-0472">Membrane</keyword>
<keyword evidence="5" id="KW-0547">Nucleotide-binding</keyword>
<dbReference type="InterPro" id="IPR030679">
    <property type="entry name" value="ABC_ATPase_HisP-typ"/>
</dbReference>
<evidence type="ECO:0000256" key="7">
    <source>
        <dbReference type="ARBA" id="ARBA00022970"/>
    </source>
</evidence>
<dbReference type="Gene3D" id="3.40.50.300">
    <property type="entry name" value="P-loop containing nucleotide triphosphate hydrolases"/>
    <property type="match status" value="1"/>
</dbReference>
<keyword evidence="4" id="KW-1003">Cell membrane</keyword>
<evidence type="ECO:0000313" key="11">
    <source>
        <dbReference type="EMBL" id="TPQ22616.1"/>
    </source>
</evidence>
<gene>
    <name evidence="11" type="ORF">FGD71_008590</name>
</gene>
<dbReference type="EMBL" id="VCHX02000080">
    <property type="protein sequence ID" value="TPQ22616.1"/>
    <property type="molecule type" value="Genomic_DNA"/>
</dbReference>
<dbReference type="InterPro" id="IPR050086">
    <property type="entry name" value="MetN_ABC_transporter-like"/>
</dbReference>
<comment type="subcellular location">
    <subcellularLocation>
        <location evidence="1">Cell membrane</location>
        <topology evidence="1">Peripheral membrane protein</topology>
    </subcellularLocation>
</comment>
<dbReference type="InterPro" id="IPR003439">
    <property type="entry name" value="ABC_transporter-like_ATP-bd"/>
</dbReference>
<feature type="region of interest" description="Disordered" evidence="9">
    <location>
        <begin position="1"/>
        <end position="24"/>
    </location>
</feature>
<dbReference type="GO" id="GO:0005886">
    <property type="term" value="C:plasma membrane"/>
    <property type="evidence" value="ECO:0007669"/>
    <property type="project" value="UniProtKB-SubCell"/>
</dbReference>
<dbReference type="InterPro" id="IPR027417">
    <property type="entry name" value="P-loop_NTPase"/>
</dbReference>